<keyword evidence="2" id="KW-0812">Transmembrane</keyword>
<feature type="transmembrane region" description="Helical" evidence="2">
    <location>
        <begin position="122"/>
        <end position="145"/>
    </location>
</feature>
<accession>A0A402B6Q4</accession>
<keyword evidence="2" id="KW-1133">Transmembrane helix</keyword>
<dbReference type="EMBL" id="BIFT01000001">
    <property type="protein sequence ID" value="GCE27024.1"/>
    <property type="molecule type" value="Genomic_DNA"/>
</dbReference>
<name>A0A402B6Q4_9CHLR</name>
<sequence>MTIHPYHTTQPSINAKTHSTTQHTIARKAILNDIARNAVVDDEIIAPLELKIEVDETGTVIVKALEEDLNAGITGHHRRVIHVPLEKAYQRIVDASQRKTGLLERLYTERQQEANQWFSRSFLTATIGACILILSVFLPVLLYLLQLNTHILPIICFIITINIMNASITTWLFHQTQQANEQVDLYLKGLNEVRNFSMITQFIAQLTIDDTHKHLLQKLLIANSLGLPKQQTNLEAEASYKGDG</sequence>
<gene>
    <name evidence="3" type="ORF">KDA_25080</name>
</gene>
<evidence type="ECO:0000256" key="2">
    <source>
        <dbReference type="SAM" id="Phobius"/>
    </source>
</evidence>
<keyword evidence="4" id="KW-1185">Reference proteome</keyword>
<evidence type="ECO:0000256" key="1">
    <source>
        <dbReference type="SAM" id="MobiDB-lite"/>
    </source>
</evidence>
<dbReference type="Proteomes" id="UP000287171">
    <property type="component" value="Unassembled WGS sequence"/>
</dbReference>
<feature type="transmembrane region" description="Helical" evidence="2">
    <location>
        <begin position="151"/>
        <end position="173"/>
    </location>
</feature>
<feature type="region of interest" description="Disordered" evidence="1">
    <location>
        <begin position="1"/>
        <end position="20"/>
    </location>
</feature>
<dbReference type="AlphaFoldDB" id="A0A402B6Q4"/>
<feature type="compositionally biased region" description="Polar residues" evidence="1">
    <location>
        <begin position="7"/>
        <end position="20"/>
    </location>
</feature>
<proteinExistence type="predicted"/>
<organism evidence="3 4">
    <name type="scientific">Dictyobacter alpinus</name>
    <dbReference type="NCBI Taxonomy" id="2014873"/>
    <lineage>
        <taxon>Bacteria</taxon>
        <taxon>Bacillati</taxon>
        <taxon>Chloroflexota</taxon>
        <taxon>Ktedonobacteria</taxon>
        <taxon>Ktedonobacterales</taxon>
        <taxon>Dictyobacteraceae</taxon>
        <taxon>Dictyobacter</taxon>
    </lineage>
</organism>
<evidence type="ECO:0000313" key="3">
    <source>
        <dbReference type="EMBL" id="GCE27024.1"/>
    </source>
</evidence>
<dbReference type="RefSeq" id="WP_126627411.1">
    <property type="nucleotide sequence ID" value="NZ_BIFT01000001.1"/>
</dbReference>
<keyword evidence="2" id="KW-0472">Membrane</keyword>
<reference evidence="4" key="1">
    <citation type="submission" date="2018-12" db="EMBL/GenBank/DDBJ databases">
        <title>Tengunoibacter tsumagoiensis gen. nov., sp. nov., Dictyobacter kobayashii sp. nov., D. alpinus sp. nov., and D. joshuensis sp. nov. and description of Dictyobacteraceae fam. nov. within the order Ktedonobacterales isolated from Tengu-no-mugimeshi.</title>
        <authorList>
            <person name="Wang C.M."/>
            <person name="Zheng Y."/>
            <person name="Sakai Y."/>
            <person name="Toyoda A."/>
            <person name="Minakuchi Y."/>
            <person name="Abe K."/>
            <person name="Yokota A."/>
            <person name="Yabe S."/>
        </authorList>
    </citation>
    <scope>NUCLEOTIDE SEQUENCE [LARGE SCALE GENOMIC DNA]</scope>
    <source>
        <strain evidence="4">Uno16</strain>
    </source>
</reference>
<comment type="caution">
    <text evidence="3">The sequence shown here is derived from an EMBL/GenBank/DDBJ whole genome shotgun (WGS) entry which is preliminary data.</text>
</comment>
<protein>
    <submittedName>
        <fullName evidence="3">Uncharacterized protein</fullName>
    </submittedName>
</protein>
<dbReference type="OrthoDB" id="157279at2"/>
<evidence type="ECO:0000313" key="4">
    <source>
        <dbReference type="Proteomes" id="UP000287171"/>
    </source>
</evidence>